<organism evidence="1 2">
    <name type="scientific">Vescimonas fastidiosa</name>
    <dbReference type="NCBI Taxonomy" id="2714353"/>
    <lineage>
        <taxon>Bacteria</taxon>
        <taxon>Bacillati</taxon>
        <taxon>Bacillota</taxon>
        <taxon>Clostridia</taxon>
        <taxon>Eubacteriales</taxon>
        <taxon>Oscillospiraceae</taxon>
        <taxon>Vescimonas</taxon>
    </lineage>
</organism>
<dbReference type="AlphaFoldDB" id="A0A810PUN3"/>
<keyword evidence="1" id="KW-0614">Plasmid</keyword>
<keyword evidence="2" id="KW-1185">Reference proteome</keyword>
<dbReference type="Proteomes" id="UP000681343">
    <property type="component" value="Plasmid pMM35_01"/>
</dbReference>
<dbReference type="KEGG" id="vfa:MM35RIKEN_16620"/>
<name>A0A810PUN3_9FIRM</name>
<dbReference type="RefSeq" id="WP_212821077.1">
    <property type="nucleotide sequence ID" value="NZ_AP023416.1"/>
</dbReference>
<dbReference type="EMBL" id="AP023416">
    <property type="protein sequence ID" value="BCK79470.1"/>
    <property type="molecule type" value="Genomic_DNA"/>
</dbReference>
<geneLocation type="plasmid" evidence="1 2">
    <name>pMM35_01</name>
</geneLocation>
<evidence type="ECO:0000313" key="2">
    <source>
        <dbReference type="Proteomes" id="UP000681343"/>
    </source>
</evidence>
<gene>
    <name evidence="1" type="ORF">MM35RIKEN_16620</name>
</gene>
<sequence>MLKRVNGRPVPNNPAKAYELGRLNGTKQCMDNVSCVLLDKCGFHVMEETADEHDTRSLEYLQQCLVELVEAKNNGYIKMADIEKALRGEYKMVNSAE</sequence>
<reference evidence="1" key="1">
    <citation type="submission" date="2020-09" db="EMBL/GenBank/DDBJ databases">
        <title>New species isolated from human feces.</title>
        <authorList>
            <person name="Kitahara M."/>
            <person name="Shigeno Y."/>
            <person name="Shime M."/>
            <person name="Matsumoto Y."/>
            <person name="Nakamura S."/>
            <person name="Motooka D."/>
            <person name="Fukuoka S."/>
            <person name="Nishikawa H."/>
            <person name="Benno Y."/>
        </authorList>
    </citation>
    <scope>NUCLEOTIDE SEQUENCE</scope>
    <source>
        <strain evidence="1">MM35</strain>
        <plasmid evidence="1">pMM35_01</plasmid>
    </source>
</reference>
<accession>A0A810PUN3</accession>
<proteinExistence type="predicted"/>
<protein>
    <submittedName>
        <fullName evidence="1">Uncharacterized protein</fullName>
    </submittedName>
</protein>
<evidence type="ECO:0000313" key="1">
    <source>
        <dbReference type="EMBL" id="BCK79470.1"/>
    </source>
</evidence>